<proteinExistence type="predicted"/>
<evidence type="ECO:0000313" key="2">
    <source>
        <dbReference type="EMBL" id="KIG18541.1"/>
    </source>
</evidence>
<feature type="compositionally biased region" description="Gly residues" evidence="1">
    <location>
        <begin position="217"/>
        <end position="228"/>
    </location>
</feature>
<sequence length="228" mass="23917">MLEVLIAVAILAVSLSSLMASQMNSMAATRYARDISAVALLAEQQIVEIEFAHRLDGWVNSDVELEGDFSEQGYDDITWMCTIHFIELPEYNQLLESKEGADEASGASDDNVMDSGDQAFGALGIVWPMVKAAIENSIRKVDCTLTWKQGKIEQEFTIQTFWTDPNALQAVADAGGGEFTEADDDSGTSEESSSSTGGSSGGGRGGGNAGGTRPPSMGGGSGGNMGGK</sequence>
<feature type="region of interest" description="Disordered" evidence="1">
    <location>
        <begin position="177"/>
        <end position="228"/>
    </location>
</feature>
<dbReference type="Proteomes" id="UP000031599">
    <property type="component" value="Unassembled WGS sequence"/>
</dbReference>
<evidence type="ECO:0000313" key="3">
    <source>
        <dbReference type="Proteomes" id="UP000031599"/>
    </source>
</evidence>
<evidence type="ECO:0000256" key="1">
    <source>
        <dbReference type="SAM" id="MobiDB-lite"/>
    </source>
</evidence>
<protein>
    <submittedName>
        <fullName evidence="2">Uncharacterized protein</fullName>
    </submittedName>
</protein>
<dbReference type="AlphaFoldDB" id="A0A0C2D5T9"/>
<feature type="compositionally biased region" description="Gly residues" evidence="1">
    <location>
        <begin position="198"/>
        <end position="210"/>
    </location>
</feature>
<reference evidence="2 3" key="1">
    <citation type="submission" date="2014-12" db="EMBL/GenBank/DDBJ databases">
        <title>Genome assembly of Enhygromyxa salina DSM 15201.</title>
        <authorList>
            <person name="Sharma G."/>
            <person name="Subramanian S."/>
        </authorList>
    </citation>
    <scope>NUCLEOTIDE SEQUENCE [LARGE SCALE GENOMIC DNA]</scope>
    <source>
        <strain evidence="2 3">DSM 15201</strain>
    </source>
</reference>
<comment type="caution">
    <text evidence="2">The sequence shown here is derived from an EMBL/GenBank/DDBJ whole genome shotgun (WGS) entry which is preliminary data.</text>
</comment>
<organism evidence="2 3">
    <name type="scientific">Enhygromyxa salina</name>
    <dbReference type="NCBI Taxonomy" id="215803"/>
    <lineage>
        <taxon>Bacteria</taxon>
        <taxon>Pseudomonadati</taxon>
        <taxon>Myxococcota</taxon>
        <taxon>Polyangia</taxon>
        <taxon>Nannocystales</taxon>
        <taxon>Nannocystaceae</taxon>
        <taxon>Enhygromyxa</taxon>
    </lineage>
</organism>
<dbReference type="EMBL" id="JMCC02000010">
    <property type="protein sequence ID" value="KIG18541.1"/>
    <property type="molecule type" value="Genomic_DNA"/>
</dbReference>
<accession>A0A0C2D5T9</accession>
<name>A0A0C2D5T9_9BACT</name>
<gene>
    <name evidence="2" type="ORF">DB30_00226</name>
</gene>